<evidence type="ECO:0000313" key="2">
    <source>
        <dbReference type="Proteomes" id="UP000035088"/>
    </source>
</evidence>
<gene>
    <name evidence="1" type="ORF">GOARA_031_00190</name>
</gene>
<organism evidence="1 2">
    <name type="scientific">Gordonia araii NBRC 100433</name>
    <dbReference type="NCBI Taxonomy" id="1073574"/>
    <lineage>
        <taxon>Bacteria</taxon>
        <taxon>Bacillati</taxon>
        <taxon>Actinomycetota</taxon>
        <taxon>Actinomycetes</taxon>
        <taxon>Mycobacteriales</taxon>
        <taxon>Gordoniaceae</taxon>
        <taxon>Gordonia</taxon>
    </lineage>
</organism>
<comment type="caution">
    <text evidence="1">The sequence shown here is derived from an EMBL/GenBank/DDBJ whole genome shotgun (WGS) entry which is preliminary data.</text>
</comment>
<proteinExistence type="predicted"/>
<dbReference type="EMBL" id="BAEE01000031">
    <property type="protein sequence ID" value="GAB09194.1"/>
    <property type="molecule type" value="Genomic_DNA"/>
</dbReference>
<dbReference type="Proteomes" id="UP000035088">
    <property type="component" value="Unassembled WGS sequence"/>
</dbReference>
<protein>
    <submittedName>
        <fullName evidence="1">Uncharacterized protein</fullName>
    </submittedName>
</protein>
<sequence length="71" mass="7785">MARDGGPVDSDPAAATEEECALHGNEITRSVWPRTKGMRQVRAARAWVTLAPWVTDRFSDRGSTVSIRIAC</sequence>
<dbReference type="AlphaFoldDB" id="G7H019"/>
<evidence type="ECO:0000313" key="1">
    <source>
        <dbReference type="EMBL" id="GAB09194.1"/>
    </source>
</evidence>
<reference evidence="1 2" key="1">
    <citation type="submission" date="2011-11" db="EMBL/GenBank/DDBJ databases">
        <title>Whole genome shotgun sequence of Gordonia araii NBRC 100433.</title>
        <authorList>
            <person name="Yoshida Y."/>
            <person name="Hosoyama A."/>
            <person name="Tsuchikane K."/>
            <person name="Katsumata H."/>
            <person name="Yamazaki S."/>
            <person name="Fujita N."/>
        </authorList>
    </citation>
    <scope>NUCLEOTIDE SEQUENCE [LARGE SCALE GENOMIC DNA]</scope>
    <source>
        <strain evidence="1 2">NBRC 100433</strain>
    </source>
</reference>
<accession>G7H019</accession>
<dbReference type="STRING" id="1073574.GOARA_031_00190"/>
<keyword evidence="2" id="KW-1185">Reference proteome</keyword>
<name>G7H019_9ACTN</name>